<dbReference type="PANTHER" id="PTHR43214">
    <property type="entry name" value="TWO-COMPONENT RESPONSE REGULATOR"/>
    <property type="match status" value="1"/>
</dbReference>
<protein>
    <submittedName>
        <fullName evidence="9">DNA-binding NarL/FixJ family response regulator</fullName>
    </submittedName>
</protein>
<dbReference type="InterPro" id="IPR058245">
    <property type="entry name" value="NreC/VraR/RcsB-like_REC"/>
</dbReference>
<dbReference type="SMART" id="SM00448">
    <property type="entry name" value="REC"/>
    <property type="match status" value="1"/>
</dbReference>
<evidence type="ECO:0000256" key="3">
    <source>
        <dbReference type="ARBA" id="ARBA00023125"/>
    </source>
</evidence>
<accession>A0A7W7CDS3</accession>
<keyword evidence="10" id="KW-1185">Reference proteome</keyword>
<feature type="modified residue" description="4-aspartylphosphate" evidence="5">
    <location>
        <position position="54"/>
    </location>
</feature>
<dbReference type="AlphaFoldDB" id="A0A7W7CDS3"/>
<organism evidence="9 10">
    <name type="scientific">Crossiella cryophila</name>
    <dbReference type="NCBI Taxonomy" id="43355"/>
    <lineage>
        <taxon>Bacteria</taxon>
        <taxon>Bacillati</taxon>
        <taxon>Actinomycetota</taxon>
        <taxon>Actinomycetes</taxon>
        <taxon>Pseudonocardiales</taxon>
        <taxon>Pseudonocardiaceae</taxon>
        <taxon>Crossiella</taxon>
    </lineage>
</organism>
<feature type="compositionally biased region" description="Basic residues" evidence="6">
    <location>
        <begin position="469"/>
        <end position="486"/>
    </location>
</feature>
<feature type="domain" description="HTH luxR-type" evidence="7">
    <location>
        <begin position="147"/>
        <end position="212"/>
    </location>
</feature>
<keyword evidence="3 9" id="KW-0238">DNA-binding</keyword>
<dbReference type="Pfam" id="PF00072">
    <property type="entry name" value="Response_reg"/>
    <property type="match status" value="1"/>
</dbReference>
<dbReference type="EMBL" id="JACHMH010000001">
    <property type="protein sequence ID" value="MBB4679286.1"/>
    <property type="molecule type" value="Genomic_DNA"/>
</dbReference>
<dbReference type="GO" id="GO:0003677">
    <property type="term" value="F:DNA binding"/>
    <property type="evidence" value="ECO:0007669"/>
    <property type="project" value="UniProtKB-KW"/>
</dbReference>
<evidence type="ECO:0000313" key="9">
    <source>
        <dbReference type="EMBL" id="MBB4679286.1"/>
    </source>
</evidence>
<evidence type="ECO:0000256" key="5">
    <source>
        <dbReference type="PROSITE-ProRule" id="PRU00169"/>
    </source>
</evidence>
<sequence>MIRVVLVDDQYLVREGLRALLDRAEDITVIGDADSGDSGLSLVRQERPDVVLMDIRMPGSDGLTATRRIVADPALREVKVIVLTTFDTDDHLLEAVRAGAAGFLLKDTGPDELRAAVRIVAGGDALLSPAVTRRVMQAAAASPPRPDPNRLATLTDREREVLAKVGAGCSNDEMAALLHISPATARTHVSRLLTKLHARDRAQLVVLAYETGLITPAPSSQQHLPPHQPRLAEPMHLGHLGQSPHRPDLHRHHPQQLGQLPPIRPRHHMPRVRRVHHGRRRHQPPPQPRQPNPLHRTDRHEVQHHIHRRIHRCHGVVDHLIGPQPPHRVRTPRTGRSDHIRPGPLDQLHHKPPNPTPSPIHQNPFPRNNPRRRNNLPSGQSRQRNPRRRHQLDRIRNPHHPIHRRGHELRRSTPIHPPRDPIPNRELRDPIPKRSDNSRDIPAQGERQRHREQLPQRPTPQRHLGRIERGRHHRHQHLTRTGHRHRHLIHPDHRRITVLMHAHTQHTPNLEAPPKTNNV</sequence>
<dbReference type="InterPro" id="IPR016032">
    <property type="entry name" value="Sig_transdc_resp-reg_C-effctor"/>
</dbReference>
<dbReference type="Pfam" id="PF00196">
    <property type="entry name" value="GerE"/>
    <property type="match status" value="1"/>
</dbReference>
<dbReference type="SUPFAM" id="SSF52172">
    <property type="entry name" value="CheY-like"/>
    <property type="match status" value="1"/>
</dbReference>
<keyword evidence="2" id="KW-0805">Transcription regulation</keyword>
<dbReference type="SMART" id="SM00421">
    <property type="entry name" value="HTH_LUXR"/>
    <property type="match status" value="1"/>
</dbReference>
<dbReference type="SUPFAM" id="SSF46894">
    <property type="entry name" value="C-terminal effector domain of the bipartite response regulators"/>
    <property type="match status" value="1"/>
</dbReference>
<evidence type="ECO:0000256" key="2">
    <source>
        <dbReference type="ARBA" id="ARBA00023015"/>
    </source>
</evidence>
<feature type="compositionally biased region" description="Basic residues" evidence="6">
    <location>
        <begin position="305"/>
        <end position="314"/>
    </location>
</feature>
<keyword evidence="4" id="KW-0804">Transcription</keyword>
<dbReference type="InterPro" id="IPR011006">
    <property type="entry name" value="CheY-like_superfamily"/>
</dbReference>
<dbReference type="InterPro" id="IPR000792">
    <property type="entry name" value="Tscrpt_reg_LuxR_C"/>
</dbReference>
<dbReference type="GO" id="GO:0006355">
    <property type="term" value="P:regulation of DNA-templated transcription"/>
    <property type="evidence" value="ECO:0007669"/>
    <property type="project" value="InterPro"/>
</dbReference>
<dbReference type="InterPro" id="IPR039420">
    <property type="entry name" value="WalR-like"/>
</dbReference>
<proteinExistence type="predicted"/>
<dbReference type="PANTHER" id="PTHR43214:SF24">
    <property type="entry name" value="TRANSCRIPTIONAL REGULATORY PROTEIN NARL-RELATED"/>
    <property type="match status" value="1"/>
</dbReference>
<dbReference type="GO" id="GO:0000160">
    <property type="term" value="P:phosphorelay signal transduction system"/>
    <property type="evidence" value="ECO:0007669"/>
    <property type="project" value="InterPro"/>
</dbReference>
<evidence type="ECO:0000259" key="8">
    <source>
        <dbReference type="PROSITE" id="PS50110"/>
    </source>
</evidence>
<evidence type="ECO:0000313" key="10">
    <source>
        <dbReference type="Proteomes" id="UP000533598"/>
    </source>
</evidence>
<dbReference type="CDD" id="cd17535">
    <property type="entry name" value="REC_NarL-like"/>
    <property type="match status" value="1"/>
</dbReference>
<comment type="caution">
    <text evidence="9">The sequence shown here is derived from an EMBL/GenBank/DDBJ whole genome shotgun (WGS) entry which is preliminary data.</text>
</comment>
<evidence type="ECO:0000259" key="7">
    <source>
        <dbReference type="PROSITE" id="PS50043"/>
    </source>
</evidence>
<feature type="compositionally biased region" description="Basic and acidic residues" evidence="6">
    <location>
        <begin position="417"/>
        <end position="439"/>
    </location>
</feature>
<gene>
    <name evidence="9" type="ORF">HNR67_005404</name>
</gene>
<dbReference type="PROSITE" id="PS50043">
    <property type="entry name" value="HTH_LUXR_2"/>
    <property type="match status" value="1"/>
</dbReference>
<evidence type="ECO:0000256" key="6">
    <source>
        <dbReference type="SAM" id="MobiDB-lite"/>
    </source>
</evidence>
<evidence type="ECO:0000256" key="1">
    <source>
        <dbReference type="ARBA" id="ARBA00022553"/>
    </source>
</evidence>
<reference evidence="9 10" key="1">
    <citation type="submission" date="2020-08" db="EMBL/GenBank/DDBJ databases">
        <title>Sequencing the genomes of 1000 actinobacteria strains.</title>
        <authorList>
            <person name="Klenk H.-P."/>
        </authorList>
    </citation>
    <scope>NUCLEOTIDE SEQUENCE [LARGE SCALE GENOMIC DNA]</scope>
    <source>
        <strain evidence="9 10">DSM 44230</strain>
    </source>
</reference>
<evidence type="ECO:0000256" key="4">
    <source>
        <dbReference type="ARBA" id="ARBA00023163"/>
    </source>
</evidence>
<dbReference type="InterPro" id="IPR001789">
    <property type="entry name" value="Sig_transdc_resp-reg_receiver"/>
</dbReference>
<dbReference type="CDD" id="cd06170">
    <property type="entry name" value="LuxR_C_like"/>
    <property type="match status" value="1"/>
</dbReference>
<dbReference type="Gene3D" id="3.40.50.2300">
    <property type="match status" value="1"/>
</dbReference>
<keyword evidence="1 5" id="KW-0597">Phosphoprotein</keyword>
<dbReference type="PRINTS" id="PR00038">
    <property type="entry name" value="HTHLUXR"/>
</dbReference>
<feature type="domain" description="Response regulatory" evidence="8">
    <location>
        <begin position="3"/>
        <end position="121"/>
    </location>
</feature>
<dbReference type="Proteomes" id="UP000533598">
    <property type="component" value="Unassembled WGS sequence"/>
</dbReference>
<feature type="region of interest" description="Disordered" evidence="6">
    <location>
        <begin position="217"/>
        <end position="486"/>
    </location>
</feature>
<feature type="compositionally biased region" description="Basic residues" evidence="6">
    <location>
        <begin position="384"/>
        <end position="408"/>
    </location>
</feature>
<feature type="compositionally biased region" description="Basic residues" evidence="6">
    <location>
        <begin position="264"/>
        <end position="283"/>
    </location>
</feature>
<feature type="compositionally biased region" description="Low complexity" evidence="6">
    <location>
        <begin position="217"/>
        <end position="232"/>
    </location>
</feature>
<dbReference type="PROSITE" id="PS50110">
    <property type="entry name" value="RESPONSE_REGULATORY"/>
    <property type="match status" value="1"/>
</dbReference>
<feature type="compositionally biased region" description="Basic and acidic residues" evidence="6">
    <location>
        <begin position="295"/>
        <end position="304"/>
    </location>
</feature>
<name>A0A7W7CDS3_9PSEU</name>